<dbReference type="GO" id="GO:0005789">
    <property type="term" value="C:endoplasmic reticulum membrane"/>
    <property type="evidence" value="ECO:0007669"/>
    <property type="project" value="UniProtKB-SubCell"/>
</dbReference>
<keyword evidence="5" id="KW-0256">Endoplasmic reticulum</keyword>
<comment type="subcellular location">
    <subcellularLocation>
        <location evidence="1">Endoplasmic reticulum membrane</location>
        <topology evidence="1">Multi-pass membrane protein</topology>
    </subcellularLocation>
</comment>
<name>A0A2P2I522_9CRUS</name>
<evidence type="ECO:0000313" key="9">
    <source>
        <dbReference type="EMBL" id="LAB69101.1"/>
    </source>
</evidence>
<evidence type="ECO:0000256" key="5">
    <source>
        <dbReference type="ARBA" id="ARBA00022824"/>
    </source>
</evidence>
<keyword evidence="6 8" id="KW-1133">Transmembrane helix</keyword>
<reference evidence="9" key="1">
    <citation type="journal article" date="2018" name="Biosci. Biotechnol. Biochem.">
        <title>Polysaccharide hydrolase of the hadal zone amphipods Hirondellea gigas.</title>
        <authorList>
            <person name="Kobayashi H."/>
            <person name="Nagahama T."/>
            <person name="Arai W."/>
            <person name="Sasagawa Y."/>
            <person name="Umeda M."/>
            <person name="Hayashi T."/>
            <person name="Nikaido I."/>
            <person name="Watanabe H."/>
            <person name="Oguri K."/>
            <person name="Kitazato H."/>
            <person name="Fujioka K."/>
            <person name="Kido Y."/>
            <person name="Takami H."/>
        </authorList>
    </citation>
    <scope>NUCLEOTIDE SEQUENCE</scope>
    <source>
        <tissue evidence="9">Whole body</tissue>
    </source>
</reference>
<feature type="transmembrane region" description="Helical" evidence="8">
    <location>
        <begin position="149"/>
        <end position="167"/>
    </location>
</feature>
<evidence type="ECO:0000256" key="8">
    <source>
        <dbReference type="SAM" id="Phobius"/>
    </source>
</evidence>
<protein>
    <submittedName>
        <fullName evidence="9">Phosphatidylinositol-glycan biosynthesis class F protein-like</fullName>
    </submittedName>
</protein>
<evidence type="ECO:0000256" key="7">
    <source>
        <dbReference type="ARBA" id="ARBA00023136"/>
    </source>
</evidence>
<feature type="transmembrane region" description="Helical" evidence="8">
    <location>
        <begin position="76"/>
        <end position="102"/>
    </location>
</feature>
<dbReference type="UniPathway" id="UPA00196"/>
<sequence length="209" mass="22733">MGLFSKSSIKYIISLVLSILSCFYISANVLDISSCLSAIKVISGLFLAIEVANVLIGGNRDSQLLREKNNWKVRGVIVSICQVVGCLLALHGVIVLFGAPLFSQVSETFHLSLLVTCLTCVRPFLTLGSHALHSLLTYKRITGVSESEVRAVLVLCGAWLGALPIPLDWDRPWQTWPLTCTFGALLGEAAASVYLLSHARQLKPLHSTR</sequence>
<keyword evidence="3" id="KW-0337">GPI-anchor biosynthesis</keyword>
<accession>A0A2P2I522</accession>
<keyword evidence="4 8" id="KW-0812">Transmembrane</keyword>
<dbReference type="GO" id="GO:0006506">
    <property type="term" value="P:GPI anchor biosynthetic process"/>
    <property type="evidence" value="ECO:0007669"/>
    <property type="project" value="UniProtKB-UniPathway"/>
</dbReference>
<evidence type="ECO:0000256" key="6">
    <source>
        <dbReference type="ARBA" id="ARBA00022989"/>
    </source>
</evidence>
<dbReference type="AlphaFoldDB" id="A0A2P2I522"/>
<proteinExistence type="evidence at transcript level"/>
<feature type="transmembrane region" description="Helical" evidence="8">
    <location>
        <begin position="108"/>
        <end position="128"/>
    </location>
</feature>
<comment type="pathway">
    <text evidence="2">Glycolipid biosynthesis; glycosylphosphatidylinositol-anchor biosynthesis.</text>
</comment>
<keyword evidence="7 8" id="KW-0472">Membrane</keyword>
<feature type="transmembrane region" description="Helical" evidence="8">
    <location>
        <begin position="173"/>
        <end position="196"/>
    </location>
</feature>
<organism evidence="9">
    <name type="scientific">Hirondellea gigas</name>
    <dbReference type="NCBI Taxonomy" id="1518452"/>
    <lineage>
        <taxon>Eukaryota</taxon>
        <taxon>Metazoa</taxon>
        <taxon>Ecdysozoa</taxon>
        <taxon>Arthropoda</taxon>
        <taxon>Crustacea</taxon>
        <taxon>Multicrustacea</taxon>
        <taxon>Malacostraca</taxon>
        <taxon>Eumalacostraca</taxon>
        <taxon>Peracarida</taxon>
        <taxon>Amphipoda</taxon>
        <taxon>Amphilochidea</taxon>
        <taxon>Lysianassida</taxon>
        <taxon>Lysianassidira</taxon>
        <taxon>Lysianassoidea</taxon>
        <taxon>Lysianassidae</taxon>
        <taxon>Hirondellea</taxon>
    </lineage>
</organism>
<evidence type="ECO:0000256" key="1">
    <source>
        <dbReference type="ARBA" id="ARBA00004477"/>
    </source>
</evidence>
<dbReference type="InterPro" id="IPR009580">
    <property type="entry name" value="GPI_biosynthesis_protein_Pig-F"/>
</dbReference>
<evidence type="ECO:0000256" key="3">
    <source>
        <dbReference type="ARBA" id="ARBA00022502"/>
    </source>
</evidence>
<feature type="transmembrane region" description="Helical" evidence="8">
    <location>
        <begin position="36"/>
        <end position="56"/>
    </location>
</feature>
<evidence type="ECO:0000256" key="2">
    <source>
        <dbReference type="ARBA" id="ARBA00004687"/>
    </source>
</evidence>
<dbReference type="PROSITE" id="PS51257">
    <property type="entry name" value="PROKAR_LIPOPROTEIN"/>
    <property type="match status" value="1"/>
</dbReference>
<feature type="transmembrane region" description="Helical" evidence="8">
    <location>
        <begin position="12"/>
        <end position="30"/>
    </location>
</feature>
<dbReference type="Pfam" id="PF06699">
    <property type="entry name" value="PIG-F"/>
    <property type="match status" value="1"/>
</dbReference>
<evidence type="ECO:0000256" key="4">
    <source>
        <dbReference type="ARBA" id="ARBA00022692"/>
    </source>
</evidence>
<dbReference type="EMBL" id="IACF01003485">
    <property type="protein sequence ID" value="LAB69101.1"/>
    <property type="molecule type" value="mRNA"/>
</dbReference>